<evidence type="ECO:0000259" key="1">
    <source>
        <dbReference type="Pfam" id="PF00149"/>
    </source>
</evidence>
<dbReference type="Gene3D" id="3.60.21.10">
    <property type="match status" value="1"/>
</dbReference>
<organism evidence="2 3">
    <name type="scientific">Clostridium algidicarnis DSM 15099</name>
    <dbReference type="NCBI Taxonomy" id="1121295"/>
    <lineage>
        <taxon>Bacteria</taxon>
        <taxon>Bacillati</taxon>
        <taxon>Bacillota</taxon>
        <taxon>Clostridia</taxon>
        <taxon>Eubacteriales</taxon>
        <taxon>Clostridiaceae</taxon>
        <taxon>Clostridium</taxon>
    </lineage>
</organism>
<dbReference type="InterPro" id="IPR029052">
    <property type="entry name" value="Metallo-depent_PP-like"/>
</dbReference>
<evidence type="ECO:0000313" key="2">
    <source>
        <dbReference type="EMBL" id="PPK47782.1"/>
    </source>
</evidence>
<dbReference type="RefSeq" id="WP_104410238.1">
    <property type="nucleotide sequence ID" value="NZ_PTIS01000013.1"/>
</dbReference>
<name>A0A2S6FW94_9CLOT</name>
<dbReference type="EMBL" id="PTIS01000013">
    <property type="protein sequence ID" value="PPK47782.1"/>
    <property type="molecule type" value="Genomic_DNA"/>
</dbReference>
<dbReference type="STRING" id="37659.GCA_000703125_01934"/>
<dbReference type="InterPro" id="IPR004843">
    <property type="entry name" value="Calcineurin-like_PHP"/>
</dbReference>
<dbReference type="InterPro" id="IPR051918">
    <property type="entry name" value="STPP_CPPED1"/>
</dbReference>
<dbReference type="PANTHER" id="PTHR43143:SF1">
    <property type="entry name" value="SERINE_THREONINE-PROTEIN PHOSPHATASE CPPED1"/>
    <property type="match status" value="1"/>
</dbReference>
<feature type="domain" description="Calcineurin-like phosphoesterase" evidence="1">
    <location>
        <begin position="38"/>
        <end position="241"/>
    </location>
</feature>
<dbReference type="GO" id="GO:0016787">
    <property type="term" value="F:hydrolase activity"/>
    <property type="evidence" value="ECO:0007669"/>
    <property type="project" value="InterPro"/>
</dbReference>
<dbReference type="OrthoDB" id="1645838at2"/>
<accession>A0A2S6FW94</accession>
<reference evidence="2 3" key="1">
    <citation type="submission" date="2018-02" db="EMBL/GenBank/DDBJ databases">
        <title>Genomic Encyclopedia of Archaeal and Bacterial Type Strains, Phase II (KMG-II): from individual species to whole genera.</title>
        <authorList>
            <person name="Goeker M."/>
        </authorList>
    </citation>
    <scope>NUCLEOTIDE SEQUENCE [LARGE SCALE GENOMIC DNA]</scope>
    <source>
        <strain evidence="2 3">DSM 15099</strain>
    </source>
</reference>
<dbReference type="PANTHER" id="PTHR43143">
    <property type="entry name" value="METALLOPHOSPHOESTERASE, CALCINEURIN SUPERFAMILY"/>
    <property type="match status" value="1"/>
</dbReference>
<dbReference type="SUPFAM" id="SSF56300">
    <property type="entry name" value="Metallo-dependent phosphatases"/>
    <property type="match status" value="1"/>
</dbReference>
<dbReference type="AlphaFoldDB" id="A0A2S6FW94"/>
<comment type="caution">
    <text evidence="2">The sequence shown here is derived from an EMBL/GenBank/DDBJ whole genome shotgun (WGS) entry which is preliminary data.</text>
</comment>
<proteinExistence type="predicted"/>
<gene>
    <name evidence="2" type="ORF">BD821_1132</name>
</gene>
<protein>
    <submittedName>
        <fullName evidence="2">3',5'-cyclic AMP phosphodiesterase CpdA</fullName>
    </submittedName>
</protein>
<sequence length="311" mass="35804">MKQKVFIFILGLIALNFILHSNVFASKEKDKNSIPNLQIGVISDVHIGDEREKNLFKRALNDYKNVAPNLKVLAVVGDITNNGLESQYDEFMHLLNKTLDPKVERVISIGNHEYYERGVFKESKVTDKELSDRFVKKTGMPALYYDKWIEGYHFIALGGEESMISDMANGDTPIISETQYRWLKKVLEVHDKDNKPIFIFLHQPIYNTVYGSCESGELKDGKLMEILKEYPQSILFSGHSHYILNHPKSIYEDGFTMVNTSSIAYTCSEKGEEDSKYSQGLLLNIYGDRVEIRSREFTNNTWINTHIIKNK</sequence>
<evidence type="ECO:0000313" key="3">
    <source>
        <dbReference type="Proteomes" id="UP000239863"/>
    </source>
</evidence>
<dbReference type="Proteomes" id="UP000239863">
    <property type="component" value="Unassembled WGS sequence"/>
</dbReference>
<dbReference type="Pfam" id="PF00149">
    <property type="entry name" value="Metallophos"/>
    <property type="match status" value="1"/>
</dbReference>